<feature type="region of interest" description="Disordered" evidence="1">
    <location>
        <begin position="171"/>
        <end position="404"/>
    </location>
</feature>
<keyword evidence="3" id="KW-1185">Reference proteome</keyword>
<feature type="region of interest" description="Disordered" evidence="1">
    <location>
        <begin position="1"/>
        <end position="71"/>
    </location>
</feature>
<organism evidence="2 3">
    <name type="scientific">Venturia nashicola</name>
    <dbReference type="NCBI Taxonomy" id="86259"/>
    <lineage>
        <taxon>Eukaryota</taxon>
        <taxon>Fungi</taxon>
        <taxon>Dikarya</taxon>
        <taxon>Ascomycota</taxon>
        <taxon>Pezizomycotina</taxon>
        <taxon>Dothideomycetes</taxon>
        <taxon>Pleosporomycetidae</taxon>
        <taxon>Venturiales</taxon>
        <taxon>Venturiaceae</taxon>
        <taxon>Venturia</taxon>
    </lineage>
</organism>
<evidence type="ECO:0000256" key="1">
    <source>
        <dbReference type="SAM" id="MobiDB-lite"/>
    </source>
</evidence>
<accession>A0A4Z1P2R7</accession>
<protein>
    <submittedName>
        <fullName evidence="2">Uncharacterized protein</fullName>
    </submittedName>
</protein>
<evidence type="ECO:0000313" key="2">
    <source>
        <dbReference type="EMBL" id="TID15908.1"/>
    </source>
</evidence>
<dbReference type="Proteomes" id="UP000298493">
    <property type="component" value="Unassembled WGS sequence"/>
</dbReference>
<gene>
    <name evidence="2" type="ORF">E6O75_ATG08966</name>
</gene>
<feature type="compositionally biased region" description="Pro residues" evidence="1">
    <location>
        <begin position="264"/>
        <end position="274"/>
    </location>
</feature>
<feature type="region of interest" description="Disordered" evidence="1">
    <location>
        <begin position="124"/>
        <end position="144"/>
    </location>
</feature>
<proteinExistence type="predicted"/>
<evidence type="ECO:0000313" key="3">
    <source>
        <dbReference type="Proteomes" id="UP000298493"/>
    </source>
</evidence>
<feature type="compositionally biased region" description="Polar residues" evidence="1">
    <location>
        <begin position="335"/>
        <end position="352"/>
    </location>
</feature>
<name>A0A4Z1P2R7_9PEZI</name>
<comment type="caution">
    <text evidence="2">The sequence shown here is derived from an EMBL/GenBank/DDBJ whole genome shotgun (WGS) entry which is preliminary data.</text>
</comment>
<sequence>MSLVDKSNADPNKPPGYDDCLSVIDLRPHRRKDKSRAPGNMFPPTPSLPIQPENRHVEPPNMSPHFGPGAGPQMNPAYINMLKTPPVQVQPAMYQQSPLSPTAQDVEVIRRANILLDAVKNVWGDSSSEADSSDEEEAAAPTSESFDYVSTFEKTNAPINAAPIVLPSVEEQQTPNSPHAPICLAPPAAARPPRQGHIMQFDKNAGKLPTPPSEPSPTQIPSVPDPPPRQSPATSNPGIPRYLPSPYPVLASKPSKSRNFSLHPPHPTAFPPPTMGDFKPVNGHGAAYLSSNHTQQPYYFVPPTGDPKDQRYSQSSALPTNGPAVISLPPALPKTGTNGSAVPRIPSSQHQAPTIPPKNGTVVRLSDPGPAKEHPMWKPPKNGTLIDFGKTTKPFQSGSRKRKG</sequence>
<dbReference type="AlphaFoldDB" id="A0A4Z1P2R7"/>
<dbReference type="EMBL" id="SNSC02000019">
    <property type="protein sequence ID" value="TID15908.1"/>
    <property type="molecule type" value="Genomic_DNA"/>
</dbReference>
<reference evidence="2 3" key="1">
    <citation type="submission" date="2019-04" db="EMBL/GenBank/DDBJ databases">
        <title>High contiguity whole genome sequence and gene annotation resource for two Venturia nashicola isolates.</title>
        <authorList>
            <person name="Prokchorchik M."/>
            <person name="Won K."/>
            <person name="Lee Y."/>
            <person name="Choi E.D."/>
            <person name="Segonzac C."/>
            <person name="Sohn K.H."/>
        </authorList>
    </citation>
    <scope>NUCLEOTIDE SEQUENCE [LARGE SCALE GENOMIC DNA]</scope>
    <source>
        <strain evidence="2 3">PRI2</strain>
    </source>
</reference>